<dbReference type="EMBL" id="JAWXXR010000001">
    <property type="protein sequence ID" value="MDX6017318.1"/>
    <property type="molecule type" value="Genomic_DNA"/>
</dbReference>
<keyword evidence="2" id="KW-1185">Reference proteome</keyword>
<evidence type="ECO:0000313" key="1">
    <source>
        <dbReference type="EMBL" id="MDX6017318.1"/>
    </source>
</evidence>
<gene>
    <name evidence="1" type="ORF">SIL79_13395</name>
</gene>
<dbReference type="GeneID" id="88624521"/>
<comment type="caution">
    <text evidence="1">The sequence shown here is derived from an EMBL/GenBank/DDBJ whole genome shotgun (WGS) entry which is preliminary data.</text>
</comment>
<sequence length="764" mass="81260">MKLFQCNWLIRALGVVLIGGASLYGASSLTPVNASFFPQQFDQACMAEQAGFALNCTANDVRVSKVDNVRNLDGTTPVECVLGDDVTFLADVTITTTANQRYDYSVYLPEGSWSAQDSDPNNECSILLGRTNGPGVDLEENLDACADISKAAGYDATHVYSGEQITLFCRDDDNSGKAEFNYCAAWHNKTGADCSENNPAAPGTPSKCRCDAFDIDVFIKPNPPVINKKLITSNTQNEPGGTYTFELSFNNPNAQTSLFITSLSDEVDIGADGTYDTSLNLWSAGGPVGASDGVYLKSSNCTQPANGGEILPSGSYSCQFTVHIVDRDLPDLAPNIELYDDLIKLALEDKNGDDVIDSNSCAAVNGIDGEHCSNVVQVQVENLNPSITVLKTANPDQVPESGGNVTYTVRVNNTAEAYDSPLELFYLVDDKFGDLNGKGSCSTYLDIAYGSYYECSFTEFISGTGAGSHTNTVTAKAYDDEMIEAMAADSATVVINDIPSMITLDKSADPTSVLETGDDLSIFRDVEFTFLFGVKDQINGQNTVDTVTFNTLDDSVFGDLTAKCEVDTVDGLPYGPAPLAGLMLDPGHNASCTITLQVQGNRTDIHTNLATIYGTDEDGQAVDAMDDATVTFTPGSPAVDMDFAASMLVVLGMHNADVNNANLTMLTAAGVDVFPGADMPGFKLINSGGTFEGVNYGSCALNHPFGYTGSGTEDYFCAFTIEFKPGLENTDPIVFLGDVIVKLVNSKGDESTADVTIQVGTNEN</sequence>
<name>A0ABU4QFC5_9GAMM</name>
<proteinExistence type="predicted"/>
<reference evidence="1 2" key="1">
    <citation type="submission" date="2023-11" db="EMBL/GenBank/DDBJ databases">
        <title>MicrobeMod: A computational toolkit for identifying prokaryotic methylation and restriction-modification with nanopore sequencing.</title>
        <authorList>
            <person name="Crits-Christoph A."/>
            <person name="Kang S.C."/>
            <person name="Lee H."/>
            <person name="Ostrov N."/>
        </authorList>
    </citation>
    <scope>NUCLEOTIDE SEQUENCE [LARGE SCALE GENOMIC DNA]</scope>
    <source>
        <strain evidence="1 2">ATCC BAA-2732</strain>
    </source>
</reference>
<evidence type="ECO:0000313" key="2">
    <source>
        <dbReference type="Proteomes" id="UP001272773"/>
    </source>
</evidence>
<dbReference type="RefSeq" id="WP_071477427.1">
    <property type="nucleotide sequence ID" value="NZ_JAVMLF010000001.1"/>
</dbReference>
<accession>A0ABU4QFC5</accession>
<organism evidence="1 2">
    <name type="scientific">Shewanella indica</name>
    <dbReference type="NCBI Taxonomy" id="768528"/>
    <lineage>
        <taxon>Bacteria</taxon>
        <taxon>Pseudomonadati</taxon>
        <taxon>Pseudomonadota</taxon>
        <taxon>Gammaproteobacteria</taxon>
        <taxon>Alteromonadales</taxon>
        <taxon>Shewanellaceae</taxon>
        <taxon>Shewanella</taxon>
    </lineage>
</organism>
<protein>
    <recommendedName>
        <fullName evidence="3">DUF11 domain-containing protein</fullName>
    </recommendedName>
</protein>
<dbReference type="Proteomes" id="UP001272773">
    <property type="component" value="Unassembled WGS sequence"/>
</dbReference>
<evidence type="ECO:0008006" key="3">
    <source>
        <dbReference type="Google" id="ProtNLM"/>
    </source>
</evidence>